<gene>
    <name evidence="2" type="ORF">RIF29_14105</name>
</gene>
<dbReference type="GO" id="GO:0006419">
    <property type="term" value="P:alanyl-tRNA aminoacylation"/>
    <property type="evidence" value="ECO:0007669"/>
    <property type="project" value="TreeGrafter"/>
</dbReference>
<sequence length="127" mass="13836">MVVAEAEFVSAKDASLAEAKLVNGLRADFGEVGIHISNTGDAKAFALLSEEGIAKGIRRITAVTIDHAYDAKKAIDLLEQQVDDAYKLEGSLMEEVVVGKEEGLLLQRLLNKSLNYADMDMYNVSEF</sequence>
<proteinExistence type="predicted"/>
<dbReference type="GO" id="GO:0004813">
    <property type="term" value="F:alanine-tRNA ligase activity"/>
    <property type="evidence" value="ECO:0007669"/>
    <property type="project" value="TreeGrafter"/>
</dbReference>
<dbReference type="GO" id="GO:0005739">
    <property type="term" value="C:mitochondrion"/>
    <property type="evidence" value="ECO:0007669"/>
    <property type="project" value="TreeGrafter"/>
</dbReference>
<dbReference type="InterPro" id="IPR012947">
    <property type="entry name" value="tRNA_SAD"/>
</dbReference>
<keyword evidence="3" id="KW-1185">Reference proteome</keyword>
<feature type="domain" description="Threonyl/alanyl tRNA synthetase SAD" evidence="1">
    <location>
        <begin position="33"/>
        <end position="60"/>
    </location>
</feature>
<dbReference type="InterPro" id="IPR050058">
    <property type="entry name" value="Ala-tRNA_ligase"/>
</dbReference>
<dbReference type="SUPFAM" id="SSF55186">
    <property type="entry name" value="ThrRS/AlaRS common domain"/>
    <property type="match status" value="1"/>
</dbReference>
<dbReference type="Proteomes" id="UP001372338">
    <property type="component" value="Unassembled WGS sequence"/>
</dbReference>
<dbReference type="EMBL" id="JAYWIO010000003">
    <property type="protein sequence ID" value="KAK7273059.1"/>
    <property type="molecule type" value="Genomic_DNA"/>
</dbReference>
<dbReference type="GO" id="GO:0002161">
    <property type="term" value="F:aminoacyl-tRNA deacylase activity"/>
    <property type="evidence" value="ECO:0007669"/>
    <property type="project" value="TreeGrafter"/>
</dbReference>
<reference evidence="2 3" key="1">
    <citation type="submission" date="2024-01" db="EMBL/GenBank/DDBJ databases">
        <title>The genomes of 5 underutilized Papilionoideae crops provide insights into root nodulation and disease resistanc.</title>
        <authorList>
            <person name="Yuan L."/>
        </authorList>
    </citation>
    <scope>NUCLEOTIDE SEQUENCE [LARGE SCALE GENOMIC DNA]</scope>
    <source>
        <strain evidence="2">ZHUSHIDOU_FW_LH</strain>
        <tissue evidence="2">Leaf</tissue>
    </source>
</reference>
<dbReference type="InterPro" id="IPR018163">
    <property type="entry name" value="Thr/Ala-tRNA-synth_IIc_edit"/>
</dbReference>
<dbReference type="PANTHER" id="PTHR11777:SF9">
    <property type="entry name" value="ALANINE--TRNA LIGASE, CYTOPLASMIC"/>
    <property type="match status" value="1"/>
</dbReference>
<dbReference type="GO" id="GO:0009507">
    <property type="term" value="C:chloroplast"/>
    <property type="evidence" value="ECO:0007669"/>
    <property type="project" value="TreeGrafter"/>
</dbReference>
<name>A0AAN9FB55_CROPI</name>
<dbReference type="Gene3D" id="3.30.980.10">
    <property type="entry name" value="Threonyl-trna Synthetase, Chain A, domain 2"/>
    <property type="match status" value="1"/>
</dbReference>
<evidence type="ECO:0000313" key="2">
    <source>
        <dbReference type="EMBL" id="KAK7273059.1"/>
    </source>
</evidence>
<dbReference type="Pfam" id="PF07973">
    <property type="entry name" value="tRNA_SAD"/>
    <property type="match status" value="1"/>
</dbReference>
<dbReference type="GO" id="GO:0005524">
    <property type="term" value="F:ATP binding"/>
    <property type="evidence" value="ECO:0007669"/>
    <property type="project" value="InterPro"/>
</dbReference>
<dbReference type="AlphaFoldDB" id="A0AAN9FB55"/>
<evidence type="ECO:0000259" key="1">
    <source>
        <dbReference type="Pfam" id="PF07973"/>
    </source>
</evidence>
<dbReference type="PANTHER" id="PTHR11777">
    <property type="entry name" value="ALANYL-TRNA SYNTHETASE"/>
    <property type="match status" value="1"/>
</dbReference>
<comment type="caution">
    <text evidence="2">The sequence shown here is derived from an EMBL/GenBank/DDBJ whole genome shotgun (WGS) entry which is preliminary data.</text>
</comment>
<protein>
    <recommendedName>
        <fullName evidence="1">Threonyl/alanyl tRNA synthetase SAD domain-containing protein</fullName>
    </recommendedName>
</protein>
<organism evidence="2 3">
    <name type="scientific">Crotalaria pallida</name>
    <name type="common">Smooth rattlebox</name>
    <name type="synonym">Crotalaria striata</name>
    <dbReference type="NCBI Taxonomy" id="3830"/>
    <lineage>
        <taxon>Eukaryota</taxon>
        <taxon>Viridiplantae</taxon>
        <taxon>Streptophyta</taxon>
        <taxon>Embryophyta</taxon>
        <taxon>Tracheophyta</taxon>
        <taxon>Spermatophyta</taxon>
        <taxon>Magnoliopsida</taxon>
        <taxon>eudicotyledons</taxon>
        <taxon>Gunneridae</taxon>
        <taxon>Pentapetalae</taxon>
        <taxon>rosids</taxon>
        <taxon>fabids</taxon>
        <taxon>Fabales</taxon>
        <taxon>Fabaceae</taxon>
        <taxon>Papilionoideae</taxon>
        <taxon>50 kb inversion clade</taxon>
        <taxon>genistoids sensu lato</taxon>
        <taxon>core genistoids</taxon>
        <taxon>Crotalarieae</taxon>
        <taxon>Crotalaria</taxon>
    </lineage>
</organism>
<evidence type="ECO:0000313" key="3">
    <source>
        <dbReference type="Proteomes" id="UP001372338"/>
    </source>
</evidence>
<accession>A0AAN9FB55</accession>